<dbReference type="PROSITE" id="PS50994">
    <property type="entry name" value="INTEGRASE"/>
    <property type="match status" value="1"/>
</dbReference>
<dbReference type="PANTHER" id="PTHR37984">
    <property type="entry name" value="PROTEIN CBG26694"/>
    <property type="match status" value="1"/>
</dbReference>
<dbReference type="InterPro" id="IPR041588">
    <property type="entry name" value="Integrase_H2C2"/>
</dbReference>
<evidence type="ECO:0000259" key="3">
    <source>
        <dbReference type="PROSITE" id="PS50994"/>
    </source>
</evidence>
<dbReference type="Gene3D" id="1.10.340.70">
    <property type="match status" value="1"/>
</dbReference>
<feature type="domain" description="Integrase catalytic" evidence="3">
    <location>
        <begin position="59"/>
        <end position="220"/>
    </location>
</feature>
<dbReference type="FunFam" id="3.30.420.10:FF:000063">
    <property type="entry name" value="Retrovirus-related Pol polyprotein from transposon 297-like Protein"/>
    <property type="match status" value="1"/>
</dbReference>
<dbReference type="Gene3D" id="3.30.420.10">
    <property type="entry name" value="Ribonuclease H-like superfamily/Ribonuclease H"/>
    <property type="match status" value="1"/>
</dbReference>
<accession>A0ABD1IWK2</accession>
<dbReference type="Pfam" id="PF17921">
    <property type="entry name" value="Integrase_H2C2"/>
    <property type="match status" value="1"/>
</dbReference>
<dbReference type="PANTHER" id="PTHR37984:SF8">
    <property type="entry name" value="CCHC-TYPE DOMAIN-CONTAINING PROTEIN"/>
    <property type="match status" value="1"/>
</dbReference>
<dbReference type="EMBL" id="JBHFQA010000023">
    <property type="protein sequence ID" value="KAL2078306.1"/>
    <property type="molecule type" value="Genomic_DNA"/>
</dbReference>
<proteinExistence type="predicted"/>
<protein>
    <recommendedName>
        <fullName evidence="1">Gypsy retrotransposon integrase-like protein 1</fullName>
    </recommendedName>
</protein>
<sequence>MLVRVHASHIGGEACYRQARDTLYWPGMRADILDFVGKCTVCNGYAVQQQKESKMSHELPTRPWQIVSTDLFQQNGKDFLVMVDHYSDFWEIDLLPDLSAETTIKRCKAQFARHGQPDRLISDNGPQFASLQFKQFAAQWEFEHITSSPHHPKANVKAEAAVKIVKNLCKKAHRDGEDAWKVILQWRNTPTEGMDSSPAQRLMSRRLKTALPVGSKLLEPCVVSGVLEKLCHRKQVAKATYDRSAKDLPELTVGQVVRMKPLPGDRTGIWRQGSCVQRVAPRSYLVNVEGALYRRNRVDLQAAEPITPQTPDSHVPKTEPEVTAEPSC</sequence>
<evidence type="ECO:0000313" key="5">
    <source>
        <dbReference type="Proteomes" id="UP001591681"/>
    </source>
</evidence>
<dbReference type="Proteomes" id="UP001591681">
    <property type="component" value="Unassembled WGS sequence"/>
</dbReference>
<evidence type="ECO:0000256" key="2">
    <source>
        <dbReference type="SAM" id="MobiDB-lite"/>
    </source>
</evidence>
<dbReference type="InterPro" id="IPR012337">
    <property type="entry name" value="RNaseH-like_sf"/>
</dbReference>
<evidence type="ECO:0000313" key="4">
    <source>
        <dbReference type="EMBL" id="KAL2078306.1"/>
    </source>
</evidence>
<comment type="caution">
    <text evidence="4">The sequence shown here is derived from an EMBL/GenBank/DDBJ whole genome shotgun (WGS) entry which is preliminary data.</text>
</comment>
<organism evidence="4 5">
    <name type="scientific">Coilia grayii</name>
    <name type="common">Gray's grenadier anchovy</name>
    <dbReference type="NCBI Taxonomy" id="363190"/>
    <lineage>
        <taxon>Eukaryota</taxon>
        <taxon>Metazoa</taxon>
        <taxon>Chordata</taxon>
        <taxon>Craniata</taxon>
        <taxon>Vertebrata</taxon>
        <taxon>Euteleostomi</taxon>
        <taxon>Actinopterygii</taxon>
        <taxon>Neopterygii</taxon>
        <taxon>Teleostei</taxon>
        <taxon>Clupei</taxon>
        <taxon>Clupeiformes</taxon>
        <taxon>Clupeoidei</taxon>
        <taxon>Engraulidae</taxon>
        <taxon>Coilinae</taxon>
        <taxon>Coilia</taxon>
    </lineage>
</organism>
<feature type="region of interest" description="Disordered" evidence="2">
    <location>
        <begin position="303"/>
        <end position="328"/>
    </location>
</feature>
<keyword evidence="5" id="KW-1185">Reference proteome</keyword>
<evidence type="ECO:0000256" key="1">
    <source>
        <dbReference type="ARBA" id="ARBA00039658"/>
    </source>
</evidence>
<dbReference type="InterPro" id="IPR001584">
    <property type="entry name" value="Integrase_cat-core"/>
</dbReference>
<dbReference type="AlphaFoldDB" id="A0ABD1IWK2"/>
<reference evidence="4 5" key="1">
    <citation type="submission" date="2024-09" db="EMBL/GenBank/DDBJ databases">
        <title>A chromosome-level genome assembly of Gray's grenadier anchovy, Coilia grayii.</title>
        <authorList>
            <person name="Fu Z."/>
        </authorList>
    </citation>
    <scope>NUCLEOTIDE SEQUENCE [LARGE SCALE GENOMIC DNA]</scope>
    <source>
        <strain evidence="4">G4</strain>
        <tissue evidence="4">Muscle</tissue>
    </source>
</reference>
<dbReference type="InterPro" id="IPR036397">
    <property type="entry name" value="RNaseH_sf"/>
</dbReference>
<dbReference type="SUPFAM" id="SSF53098">
    <property type="entry name" value="Ribonuclease H-like"/>
    <property type="match status" value="1"/>
</dbReference>
<gene>
    <name evidence="4" type="ORF">ACEWY4_025991</name>
</gene>
<dbReference type="InterPro" id="IPR050951">
    <property type="entry name" value="Retrovirus_Pol_polyprotein"/>
</dbReference>
<name>A0ABD1IWK2_9TELE</name>
<dbReference type="Pfam" id="PF00665">
    <property type="entry name" value="rve"/>
    <property type="match status" value="1"/>
</dbReference>